<evidence type="ECO:0008006" key="3">
    <source>
        <dbReference type="Google" id="ProtNLM"/>
    </source>
</evidence>
<dbReference type="EMBL" id="JAAITS010000051">
    <property type="protein sequence ID" value="NSG86841.1"/>
    <property type="molecule type" value="Genomic_DNA"/>
</dbReference>
<proteinExistence type="predicted"/>
<dbReference type="RefSeq" id="WP_148462079.1">
    <property type="nucleotide sequence ID" value="NZ_JAAIPU010000023.1"/>
</dbReference>
<accession>A0ABX2HA15</accession>
<name>A0ABX2HA15_9FIRM</name>
<dbReference type="Proteomes" id="UP001644719">
    <property type="component" value="Unassembled WGS sequence"/>
</dbReference>
<organism evidence="1 2">
    <name type="scientific">Blautia faecis</name>
    <dbReference type="NCBI Taxonomy" id="871665"/>
    <lineage>
        <taxon>Bacteria</taxon>
        <taxon>Bacillati</taxon>
        <taxon>Bacillota</taxon>
        <taxon>Clostridia</taxon>
        <taxon>Lachnospirales</taxon>
        <taxon>Lachnospiraceae</taxon>
        <taxon>Blautia</taxon>
    </lineage>
</organism>
<gene>
    <name evidence="1" type="ORF">G5B17_15830</name>
</gene>
<reference evidence="1 2" key="1">
    <citation type="journal article" date="2020" name="Cell Host Microbe">
        <title>Functional and Genomic Variation between Human-Derived Isolates of Lachnospiraceae Reveals Inter- and Intra-Species Diversity.</title>
        <authorList>
            <person name="Sorbara M.T."/>
            <person name="Littmann E.R."/>
            <person name="Fontana E."/>
            <person name="Moody T.U."/>
            <person name="Kohout C.E."/>
            <person name="Gjonbalaj M."/>
            <person name="Eaton V."/>
            <person name="Seok R."/>
            <person name="Leiner I.M."/>
            <person name="Pamer E.G."/>
        </authorList>
    </citation>
    <scope>NUCLEOTIDE SEQUENCE [LARGE SCALE GENOMIC DNA]</scope>
    <source>
        <strain evidence="1 2">MSK.17.74</strain>
    </source>
</reference>
<comment type="caution">
    <text evidence="1">The sequence shown here is derived from an EMBL/GenBank/DDBJ whole genome shotgun (WGS) entry which is preliminary data.</text>
</comment>
<evidence type="ECO:0000313" key="1">
    <source>
        <dbReference type="EMBL" id="NSG86841.1"/>
    </source>
</evidence>
<protein>
    <recommendedName>
        <fullName evidence="3">Transposase</fullName>
    </recommendedName>
</protein>
<sequence>MVSVKEVPQIGDRIYTDFRECCEDQKVSYRWVCNKMLQEGVSVQDAVRYYKRKQEKKLQKAQKQVPVKGKMLEPQPVNVLGKKYESKERCYKGLGITKKSVQNHMKKTSCMFEEAVVYCYEKKLEKQFEFRREIYKSYNACCTAYNLAQEYVAIKAKREKITRQEAMEKLLAQRESEKTI</sequence>
<evidence type="ECO:0000313" key="2">
    <source>
        <dbReference type="Proteomes" id="UP001644719"/>
    </source>
</evidence>
<keyword evidence="2" id="KW-1185">Reference proteome</keyword>